<dbReference type="AlphaFoldDB" id="A0A4Y2GBU9"/>
<sequence length="139" mass="16363">MADQIKRKVSQKLKDHLIDEWSKLNLPDDLVVKLDDYDTLRSIFRSKQPCKEWHYDKQNSFKDDPAVTTYEKKRLYGITRNESCESKCFNCSHFEHNVRNCSLPKSVLTCRECNETDHKAINCVAKESKYSGDERLSVR</sequence>
<dbReference type="SMART" id="SM00343">
    <property type="entry name" value="ZnF_C2HC"/>
    <property type="match status" value="2"/>
</dbReference>
<feature type="domain" description="CCHC-type" evidence="1">
    <location>
        <begin position="109"/>
        <end position="125"/>
    </location>
</feature>
<accession>A0A4Y2GBU9</accession>
<organism evidence="2 3">
    <name type="scientific">Araneus ventricosus</name>
    <name type="common">Orbweaver spider</name>
    <name type="synonym">Epeira ventricosa</name>
    <dbReference type="NCBI Taxonomy" id="182803"/>
    <lineage>
        <taxon>Eukaryota</taxon>
        <taxon>Metazoa</taxon>
        <taxon>Ecdysozoa</taxon>
        <taxon>Arthropoda</taxon>
        <taxon>Chelicerata</taxon>
        <taxon>Arachnida</taxon>
        <taxon>Araneae</taxon>
        <taxon>Araneomorphae</taxon>
        <taxon>Entelegynae</taxon>
        <taxon>Araneoidea</taxon>
        <taxon>Araneidae</taxon>
        <taxon>Araneus</taxon>
    </lineage>
</organism>
<evidence type="ECO:0000313" key="2">
    <source>
        <dbReference type="EMBL" id="GBM50205.1"/>
    </source>
</evidence>
<dbReference type="InterPro" id="IPR036875">
    <property type="entry name" value="Znf_CCHC_sf"/>
</dbReference>
<protein>
    <recommendedName>
        <fullName evidence="1">CCHC-type domain-containing protein</fullName>
    </recommendedName>
</protein>
<dbReference type="GO" id="GO:0008270">
    <property type="term" value="F:zinc ion binding"/>
    <property type="evidence" value="ECO:0007669"/>
    <property type="project" value="InterPro"/>
</dbReference>
<evidence type="ECO:0000259" key="1">
    <source>
        <dbReference type="SMART" id="SM00343"/>
    </source>
</evidence>
<dbReference type="SUPFAM" id="SSF57756">
    <property type="entry name" value="Retrovirus zinc finger-like domains"/>
    <property type="match status" value="1"/>
</dbReference>
<dbReference type="InterPro" id="IPR001878">
    <property type="entry name" value="Znf_CCHC"/>
</dbReference>
<feature type="domain" description="CCHC-type" evidence="1">
    <location>
        <begin position="87"/>
        <end position="103"/>
    </location>
</feature>
<dbReference type="Proteomes" id="UP000499080">
    <property type="component" value="Unassembled WGS sequence"/>
</dbReference>
<reference evidence="2 3" key="1">
    <citation type="journal article" date="2019" name="Sci. Rep.">
        <title>Orb-weaving spider Araneus ventricosus genome elucidates the spidroin gene catalogue.</title>
        <authorList>
            <person name="Kono N."/>
            <person name="Nakamura H."/>
            <person name="Ohtoshi R."/>
            <person name="Moran D.A.P."/>
            <person name="Shinohara A."/>
            <person name="Yoshida Y."/>
            <person name="Fujiwara M."/>
            <person name="Mori M."/>
            <person name="Tomita M."/>
            <person name="Arakawa K."/>
        </authorList>
    </citation>
    <scope>NUCLEOTIDE SEQUENCE [LARGE SCALE GENOMIC DNA]</scope>
</reference>
<keyword evidence="3" id="KW-1185">Reference proteome</keyword>
<dbReference type="Gene3D" id="4.10.60.10">
    <property type="entry name" value="Zinc finger, CCHC-type"/>
    <property type="match status" value="1"/>
</dbReference>
<name>A0A4Y2GBU9_ARAVE</name>
<dbReference type="OrthoDB" id="8067401at2759"/>
<dbReference type="EMBL" id="BGPR01001289">
    <property type="protein sequence ID" value="GBM50205.1"/>
    <property type="molecule type" value="Genomic_DNA"/>
</dbReference>
<gene>
    <name evidence="2" type="ORF">AVEN_134778_1</name>
</gene>
<comment type="caution">
    <text evidence="2">The sequence shown here is derived from an EMBL/GenBank/DDBJ whole genome shotgun (WGS) entry which is preliminary data.</text>
</comment>
<evidence type="ECO:0000313" key="3">
    <source>
        <dbReference type="Proteomes" id="UP000499080"/>
    </source>
</evidence>
<proteinExistence type="predicted"/>
<dbReference type="GO" id="GO:0003676">
    <property type="term" value="F:nucleic acid binding"/>
    <property type="evidence" value="ECO:0007669"/>
    <property type="project" value="InterPro"/>
</dbReference>